<feature type="domain" description="Atos-like conserved" evidence="3">
    <location>
        <begin position="870"/>
        <end position="928"/>
    </location>
</feature>
<feature type="region of interest" description="Disordered" evidence="2">
    <location>
        <begin position="267"/>
        <end position="431"/>
    </location>
</feature>
<dbReference type="GeneID" id="119729551"/>
<dbReference type="InterPro" id="IPR025261">
    <property type="entry name" value="Atos-like_cons_dom"/>
</dbReference>
<name>A0A914A3Y6_PATMI</name>
<evidence type="ECO:0000313" key="4">
    <source>
        <dbReference type="EnsemblMetazoa" id="XP_038058086.1"/>
    </source>
</evidence>
<feature type="compositionally biased region" description="Low complexity" evidence="2">
    <location>
        <begin position="666"/>
        <end position="683"/>
    </location>
</feature>
<evidence type="ECO:0000259" key="3">
    <source>
        <dbReference type="SMART" id="SM01177"/>
    </source>
</evidence>
<dbReference type="InterPro" id="IPR033473">
    <property type="entry name" value="Atos-like_C"/>
</dbReference>
<reference evidence="4" key="1">
    <citation type="submission" date="2022-11" db="UniProtKB">
        <authorList>
            <consortium name="EnsemblMetazoa"/>
        </authorList>
    </citation>
    <scope>IDENTIFICATION</scope>
</reference>
<feature type="region of interest" description="Disordered" evidence="2">
    <location>
        <begin position="461"/>
        <end position="490"/>
    </location>
</feature>
<evidence type="ECO:0000256" key="2">
    <source>
        <dbReference type="SAM" id="MobiDB-lite"/>
    </source>
</evidence>
<dbReference type="SMART" id="SM01177">
    <property type="entry name" value="DUF4210"/>
    <property type="match status" value="1"/>
</dbReference>
<feature type="compositionally biased region" description="Polar residues" evidence="2">
    <location>
        <begin position="728"/>
        <end position="742"/>
    </location>
</feature>
<comment type="similarity">
    <text evidence="1">Belongs to the ATOS family.</text>
</comment>
<proteinExistence type="inferred from homology"/>
<dbReference type="EnsemblMetazoa" id="XM_038202158.1">
    <property type="protein sequence ID" value="XP_038058086.1"/>
    <property type="gene ID" value="LOC119729551"/>
</dbReference>
<dbReference type="Pfam" id="PF13915">
    <property type="entry name" value="DUF4210"/>
    <property type="match status" value="1"/>
</dbReference>
<sequence>MKSAVAEYHQQPPTMIAGAGRVTPSGAGLMSQVHDDLDADDDDPRPEPTDLFVDLGMLILEGRKPERSVKGRVEGEHCPPRYPNDSRHQCTPDMVARCKQIEAAHSYICFLCLNNIPMSVEVLLYPDCCLEDQEDIEMMSSIEETAQALDQPSSHLLLEQWIVQLLPKRFPDGHCHSHLLFQAVRSFLHFSQISAWLSSTQGRLPKNIVYRVCAPGESFPTSFSSTPEVHTFPILNLSKSSSLRVTVASLPRTQTIPVLPCYNAEHSDIDGTIGKGRGDGKEKDDDDDDREFRYAFVNPSRERDQRSGEELKEERRQKHDQRVKQGSSAGAASLPAVQEEKMRQRNATAAQKLRVLLPEPRDASPVRPEKKGPRLPKLRDNSPQHARRVPLKPTSCDNLPPRPPSVELEEKQVTAKLKRQQVEDSNRGKHTPTCELYYVSGQPSFSTVELERRIRELKLQKLQERSSTGSPECVTSTPPPSRGESTPRPICAWKDRTPSLEEDDGIFFTAKSSLEDRGFAVQDVFRTSNRYDKEDEDVPATEFGTPLSTVPWLSYHKSTDSDSGNQGHIHCDSQPESVFVGNQPKHGFSGTDTPTSCSQSPAKNGNLLHKMPEMQSRHYPNAIRGAEPVGHDASSSSNQPLSQVVTAQNQWTTDQVQGAYSHLGCSPSQNQNNQSPSHLNQSSTNAISGNTPSPTSSPRHARRRGFSLDSHDFQPNIPAPFRKPMQYEGNSDNTSTSASSPFTPVFGRSKSLFRSVLGKENNSRSKEGLAAESIEVTSPPTLSGLRSGLMRRSLDSSNTYVFNPSTGLPINSSPAPLRKAKTEHDCASLLKPRSLLKSSPSCNDLENSNTPLSHATRVFSTSAPASTSCLLGNFEESVLNGRLEPLGTIDGFTAEIGASGSFCPKHIILPVTTFFYSVSDDDAPSSYFGYINLERLGRRGYHIPKVGTIQATLFNPNKTVVKMFVMRYNLADMPPNCQTFARQRIFYMPSNAQLTDDCEKELRYLIHIRFQSSKSGKIYLHTDIRMIFARHSPDLESALGTYELRSFTETPTNPRFSPKKR</sequence>
<organism evidence="4 5">
    <name type="scientific">Patiria miniata</name>
    <name type="common">Bat star</name>
    <name type="synonym">Asterina miniata</name>
    <dbReference type="NCBI Taxonomy" id="46514"/>
    <lineage>
        <taxon>Eukaryota</taxon>
        <taxon>Metazoa</taxon>
        <taxon>Echinodermata</taxon>
        <taxon>Eleutherozoa</taxon>
        <taxon>Asterozoa</taxon>
        <taxon>Asteroidea</taxon>
        <taxon>Valvatacea</taxon>
        <taxon>Valvatida</taxon>
        <taxon>Asterinidae</taxon>
        <taxon>Patiria</taxon>
    </lineage>
</organism>
<dbReference type="Pfam" id="PF13889">
    <property type="entry name" value="Chromosome_seg"/>
    <property type="match status" value="1"/>
</dbReference>
<feature type="compositionally biased region" description="Polar residues" evidence="2">
    <location>
        <begin position="590"/>
        <end position="603"/>
    </location>
</feature>
<dbReference type="OMA" id="VVCENDD"/>
<feature type="region of interest" description="Disordered" evidence="2">
    <location>
        <begin position="1"/>
        <end position="47"/>
    </location>
</feature>
<keyword evidence="5" id="KW-1185">Reference proteome</keyword>
<feature type="region of interest" description="Disordered" evidence="2">
    <location>
        <begin position="623"/>
        <end position="644"/>
    </location>
</feature>
<feature type="compositionally biased region" description="Basic and acidic residues" evidence="2">
    <location>
        <begin position="359"/>
        <end position="382"/>
    </location>
</feature>
<dbReference type="RefSeq" id="XP_038058086.1">
    <property type="nucleotide sequence ID" value="XM_038202158.1"/>
</dbReference>
<feature type="compositionally biased region" description="Polar residues" evidence="2">
    <location>
        <begin position="684"/>
        <end position="698"/>
    </location>
</feature>
<evidence type="ECO:0000256" key="1">
    <source>
        <dbReference type="ARBA" id="ARBA00034497"/>
    </source>
</evidence>
<dbReference type="PANTHER" id="PTHR13199:SF11">
    <property type="entry name" value="PROTEIN ATOSSA"/>
    <property type="match status" value="1"/>
</dbReference>
<feature type="compositionally biased region" description="Polar residues" evidence="2">
    <location>
        <begin position="633"/>
        <end position="644"/>
    </location>
</feature>
<feature type="compositionally biased region" description="Basic and acidic residues" evidence="2">
    <location>
        <begin position="300"/>
        <end position="323"/>
    </location>
</feature>
<dbReference type="OrthoDB" id="8625101at2759"/>
<feature type="region of interest" description="Disordered" evidence="2">
    <location>
        <begin position="660"/>
        <end position="742"/>
    </location>
</feature>
<dbReference type="PANTHER" id="PTHR13199">
    <property type="entry name" value="GH03947P"/>
    <property type="match status" value="1"/>
</dbReference>
<dbReference type="Proteomes" id="UP000887568">
    <property type="component" value="Unplaced"/>
</dbReference>
<dbReference type="AlphaFoldDB" id="A0A914A3Y6"/>
<feature type="compositionally biased region" description="Polar residues" evidence="2">
    <location>
        <begin position="465"/>
        <end position="476"/>
    </location>
</feature>
<feature type="region of interest" description="Disordered" evidence="2">
    <location>
        <begin position="580"/>
        <end position="607"/>
    </location>
</feature>
<protein>
    <recommendedName>
        <fullName evidence="3">Atos-like conserved domain-containing protein</fullName>
    </recommendedName>
</protein>
<dbReference type="InterPro" id="IPR051506">
    <property type="entry name" value="ATOS_Transcription_Regulators"/>
</dbReference>
<accession>A0A914A3Y6</accession>
<evidence type="ECO:0000313" key="5">
    <source>
        <dbReference type="Proteomes" id="UP000887568"/>
    </source>
</evidence>